<sequence>MEHVRSSHYAQTSVQRSKGVNLSYVVCRHFRELHVFSLSFAPEKLTTMPKAKKSSKKKSRFQYNVNRKKLKQKLQKKAAPRIECPQIRNAWNDKKTVAQNLKEMGLSFDPNSSIPLPRKKIPGVATEEKKTPVSVKKPYVVKELEEEANVPRENKLTVSRDLAEYVQHMIREHNDDYKAMARDEKNYYQDTPKQIKRKVDLYKHCHPKEYAAFMESLKALK</sequence>
<name>A0A8C9WUY3_SCLFO</name>
<dbReference type="Proteomes" id="UP000694397">
    <property type="component" value="Chromosome 14"/>
</dbReference>
<dbReference type="PANTHER" id="PTHR13243:SF1">
    <property type="entry name" value="NUCLEOLAR PROTEIN 16"/>
    <property type="match status" value="1"/>
</dbReference>
<reference evidence="5" key="2">
    <citation type="submission" date="2025-08" db="UniProtKB">
        <authorList>
            <consortium name="Ensembl"/>
        </authorList>
    </citation>
    <scope>IDENTIFICATION</scope>
</reference>
<evidence type="ECO:0000313" key="6">
    <source>
        <dbReference type="Proteomes" id="UP000694397"/>
    </source>
</evidence>
<dbReference type="GO" id="GO:0042273">
    <property type="term" value="P:ribosomal large subunit biogenesis"/>
    <property type="evidence" value="ECO:0007669"/>
    <property type="project" value="TreeGrafter"/>
</dbReference>
<reference evidence="5" key="3">
    <citation type="submission" date="2025-09" db="UniProtKB">
        <authorList>
            <consortium name="Ensembl"/>
        </authorList>
    </citation>
    <scope>IDENTIFICATION</scope>
</reference>
<dbReference type="PANTHER" id="PTHR13243">
    <property type="entry name" value="HSPC111 PROTEIN-RELATED"/>
    <property type="match status" value="1"/>
</dbReference>
<dbReference type="Ensembl" id="ENSSFOT00015044093.1">
    <property type="protein sequence ID" value="ENSSFOP00015079059.1"/>
    <property type="gene ID" value="ENSSFOG00015030441.1"/>
</dbReference>
<evidence type="ECO:0000256" key="1">
    <source>
        <dbReference type="ARBA" id="ARBA00004604"/>
    </source>
</evidence>
<keyword evidence="6" id="KW-1185">Reference proteome</keyword>
<accession>A0A8C9WUY3</accession>
<dbReference type="GO" id="GO:0005730">
    <property type="term" value="C:nucleolus"/>
    <property type="evidence" value="ECO:0007669"/>
    <property type="project" value="UniProtKB-SubCell"/>
</dbReference>
<dbReference type="InterPro" id="IPR019002">
    <property type="entry name" value="Ribosome_biogenesis_Nop16"/>
</dbReference>
<comment type="similarity">
    <text evidence="2">Belongs to the NOP16 family.</text>
</comment>
<proteinExistence type="inferred from homology"/>
<organism evidence="5 6">
    <name type="scientific">Scleropages formosus</name>
    <name type="common">Asian bonytongue</name>
    <name type="synonym">Osteoglossum formosum</name>
    <dbReference type="NCBI Taxonomy" id="113540"/>
    <lineage>
        <taxon>Eukaryota</taxon>
        <taxon>Metazoa</taxon>
        <taxon>Chordata</taxon>
        <taxon>Craniata</taxon>
        <taxon>Vertebrata</taxon>
        <taxon>Euteleostomi</taxon>
        <taxon>Actinopterygii</taxon>
        <taxon>Neopterygii</taxon>
        <taxon>Teleostei</taxon>
        <taxon>Osteoglossocephala</taxon>
        <taxon>Osteoglossomorpha</taxon>
        <taxon>Osteoglossiformes</taxon>
        <taxon>Osteoglossidae</taxon>
        <taxon>Scleropages</taxon>
    </lineage>
</organism>
<gene>
    <name evidence="5" type="primary">NOP16</name>
    <name evidence="5" type="synonym">nop16</name>
</gene>
<evidence type="ECO:0000256" key="3">
    <source>
        <dbReference type="ARBA" id="ARBA00015522"/>
    </source>
</evidence>
<comment type="subcellular location">
    <subcellularLocation>
        <location evidence="1">Nucleus</location>
        <location evidence="1">Nucleolus</location>
    </subcellularLocation>
</comment>
<dbReference type="AlphaFoldDB" id="A0A8C9WUY3"/>
<keyword evidence="4" id="KW-0539">Nucleus</keyword>
<protein>
    <recommendedName>
        <fullName evidence="3">Nucleolar protein 16</fullName>
    </recommendedName>
</protein>
<dbReference type="OrthoDB" id="285729at2759"/>
<evidence type="ECO:0000256" key="4">
    <source>
        <dbReference type="ARBA" id="ARBA00023242"/>
    </source>
</evidence>
<evidence type="ECO:0000256" key="2">
    <source>
        <dbReference type="ARBA" id="ARBA00008479"/>
    </source>
</evidence>
<evidence type="ECO:0000313" key="5">
    <source>
        <dbReference type="Ensembl" id="ENSSFOP00015079059.1"/>
    </source>
</evidence>
<dbReference type="Pfam" id="PF09420">
    <property type="entry name" value="Nop16"/>
    <property type="match status" value="2"/>
</dbReference>
<dbReference type="GeneTree" id="ENSGT00390000003426"/>
<reference evidence="5 6" key="1">
    <citation type="submission" date="2019-04" db="EMBL/GenBank/DDBJ databases">
        <authorList>
            <consortium name="Wellcome Sanger Institute Data Sharing"/>
        </authorList>
    </citation>
    <scope>NUCLEOTIDE SEQUENCE [LARGE SCALE GENOMIC DNA]</scope>
</reference>